<proteinExistence type="inferred from homology"/>
<dbReference type="PANTHER" id="PTHR11060">
    <property type="entry name" value="PROTEIN MEMO1"/>
    <property type="match status" value="1"/>
</dbReference>
<sequence length="274" mass="29251">MASAAPRPPAVAGQFYPADPLVLRAQIDELLACALGVDEVVAPKALIVPHAGYIYSGAVAACAYATLTACAPRIRRVIMLGPTHRVAVNGFALPAARGFATPLGTVAVAHDDWLAVQRRGDVIVDDRPHAAEHCLEVQLPFLQRLLGAFEVLPLLVGNAQSEAVAEVLDALWGGDETLVVVSSDLSHYLSYPQSCRYDRATVDEILHLHATLDHHQACGATPINGLLRVAARRGLQAHLLDLRNSGDTAGDRNRVVGYAALAFCKGNAHERFCH</sequence>
<keyword evidence="4" id="KW-1185">Reference proteome</keyword>
<comment type="similarity">
    <text evidence="1 2">Belongs to the MEMO1 family.</text>
</comment>
<name>A0A2T4IJL1_9RHOO</name>
<dbReference type="CDD" id="cd07361">
    <property type="entry name" value="MEMO_like"/>
    <property type="match status" value="1"/>
</dbReference>
<gene>
    <name evidence="3" type="primary">amrB</name>
    <name evidence="3" type="ORF">C8261_00665</name>
</gene>
<dbReference type="InterPro" id="IPR002737">
    <property type="entry name" value="MEMO1_fam"/>
</dbReference>
<reference evidence="3 4" key="2">
    <citation type="submission" date="2018-04" db="EMBL/GenBank/DDBJ databases">
        <title>Thauera lacus sp. nov., isolated from an saline lake in Inner Mongolia, China.</title>
        <authorList>
            <person name="Liang Q.-Y."/>
        </authorList>
    </citation>
    <scope>NUCLEOTIDE SEQUENCE [LARGE SCALE GENOMIC DNA]</scope>
    <source>
        <strain evidence="3 4">D20</strain>
    </source>
</reference>
<evidence type="ECO:0000313" key="4">
    <source>
        <dbReference type="Proteomes" id="UP000241193"/>
    </source>
</evidence>
<evidence type="ECO:0000256" key="2">
    <source>
        <dbReference type="HAMAP-Rule" id="MF_00055"/>
    </source>
</evidence>
<dbReference type="HAMAP" id="MF_00055">
    <property type="entry name" value="MEMO1"/>
    <property type="match status" value="1"/>
</dbReference>
<evidence type="ECO:0000313" key="3">
    <source>
        <dbReference type="EMBL" id="PTD97967.1"/>
    </source>
</evidence>
<dbReference type="Pfam" id="PF01875">
    <property type="entry name" value="Memo"/>
    <property type="match status" value="1"/>
</dbReference>
<dbReference type="EMBL" id="PZKC01000001">
    <property type="protein sequence ID" value="PTD97967.1"/>
    <property type="molecule type" value="Genomic_DNA"/>
</dbReference>
<accession>A0A2T4IJL1</accession>
<dbReference type="OrthoDB" id="9782820at2"/>
<organism evidence="3 4">
    <name type="scientific">Pseudothauera lacus</name>
    <dbReference type="NCBI Taxonomy" id="2136175"/>
    <lineage>
        <taxon>Bacteria</taxon>
        <taxon>Pseudomonadati</taxon>
        <taxon>Pseudomonadota</taxon>
        <taxon>Betaproteobacteria</taxon>
        <taxon>Rhodocyclales</taxon>
        <taxon>Zoogloeaceae</taxon>
        <taxon>Pseudothauera</taxon>
    </lineage>
</organism>
<dbReference type="Gene3D" id="3.40.830.10">
    <property type="entry name" value="LigB-like"/>
    <property type="match status" value="1"/>
</dbReference>
<evidence type="ECO:0000256" key="1">
    <source>
        <dbReference type="ARBA" id="ARBA00006315"/>
    </source>
</evidence>
<protein>
    <recommendedName>
        <fullName evidence="2">MEMO1 family protein C8261_00665</fullName>
    </recommendedName>
</protein>
<comment type="caution">
    <text evidence="3">The sequence shown here is derived from an EMBL/GenBank/DDBJ whole genome shotgun (WGS) entry which is preliminary data.</text>
</comment>
<dbReference type="AlphaFoldDB" id="A0A2T4IJL1"/>
<reference evidence="3 4" key="1">
    <citation type="submission" date="2018-03" db="EMBL/GenBank/DDBJ databases">
        <authorList>
            <person name="Keele B.F."/>
        </authorList>
    </citation>
    <scope>NUCLEOTIDE SEQUENCE [LARGE SCALE GENOMIC DNA]</scope>
    <source>
        <strain evidence="3 4">D20</strain>
    </source>
</reference>
<dbReference type="NCBIfam" id="TIGR04336">
    <property type="entry name" value="AmmeMemoSam_B"/>
    <property type="match status" value="1"/>
</dbReference>
<dbReference type="Proteomes" id="UP000241193">
    <property type="component" value="Unassembled WGS sequence"/>
</dbReference>
<dbReference type="RefSeq" id="WP_107491727.1">
    <property type="nucleotide sequence ID" value="NZ_PZKC01000001.1"/>
</dbReference>
<dbReference type="PANTHER" id="PTHR11060:SF0">
    <property type="entry name" value="PROTEIN MEMO1"/>
    <property type="match status" value="1"/>
</dbReference>